<accession>A0AAP2DPW3</accession>
<evidence type="ECO:0000313" key="2">
    <source>
        <dbReference type="Proteomes" id="UP001319200"/>
    </source>
</evidence>
<gene>
    <name evidence="1" type="ORF">KK083_19285</name>
</gene>
<protein>
    <submittedName>
        <fullName evidence="1">Uncharacterized protein</fullName>
    </submittedName>
</protein>
<keyword evidence="2" id="KW-1185">Reference proteome</keyword>
<organism evidence="1 2">
    <name type="scientific">Chryseosolibacter histidini</name>
    <dbReference type="NCBI Taxonomy" id="2782349"/>
    <lineage>
        <taxon>Bacteria</taxon>
        <taxon>Pseudomonadati</taxon>
        <taxon>Bacteroidota</taxon>
        <taxon>Cytophagia</taxon>
        <taxon>Cytophagales</taxon>
        <taxon>Chryseotaleaceae</taxon>
        <taxon>Chryseosolibacter</taxon>
    </lineage>
</organism>
<proteinExistence type="predicted"/>
<dbReference type="RefSeq" id="WP_254166406.1">
    <property type="nucleotide sequence ID" value="NZ_JAHESF010000020.1"/>
</dbReference>
<dbReference type="AlphaFoldDB" id="A0AAP2DPW3"/>
<name>A0AAP2DPW3_9BACT</name>
<sequence length="195" mass="22638">MMKDQKEIYALIKHLRSCPQDFLEFNHQPGTKPVTEALVYDLFRKVVGNFNVSREGLPDVGKLVWQLGDEEYRAIHIGVWFFHHQLFEGNASLIKGIRAFLFERLPELTPYVKSLAWLEDEDRAEEFVREALRCCNMLIDGETEHEAQDRLDGLSSVKRQQVLEQTNESLARMKAIRQAMAEKKAREAANVYGRE</sequence>
<dbReference type="Proteomes" id="UP001319200">
    <property type="component" value="Unassembled WGS sequence"/>
</dbReference>
<dbReference type="EMBL" id="JAHESF010000020">
    <property type="protein sequence ID" value="MBT1699047.1"/>
    <property type="molecule type" value="Genomic_DNA"/>
</dbReference>
<reference evidence="1 2" key="1">
    <citation type="submission" date="2021-05" db="EMBL/GenBank/DDBJ databases">
        <title>A Polyphasic approach of four new species of the genus Ohtaekwangia: Ohtaekwangia histidinii sp. nov., Ohtaekwangia cretensis sp. nov., Ohtaekwangia indiensis sp. nov., Ohtaekwangia reichenbachii sp. nov. from diverse environment.</title>
        <authorList>
            <person name="Octaviana S."/>
        </authorList>
    </citation>
    <scope>NUCLEOTIDE SEQUENCE [LARGE SCALE GENOMIC DNA]</scope>
    <source>
        <strain evidence="1 2">PWU4</strain>
    </source>
</reference>
<evidence type="ECO:0000313" key="1">
    <source>
        <dbReference type="EMBL" id="MBT1699047.1"/>
    </source>
</evidence>
<comment type="caution">
    <text evidence="1">The sequence shown here is derived from an EMBL/GenBank/DDBJ whole genome shotgun (WGS) entry which is preliminary data.</text>
</comment>